<evidence type="ECO:0000313" key="1">
    <source>
        <dbReference type="EMBL" id="JAH02687.1"/>
    </source>
</evidence>
<name>A0A0E9PEH7_ANGAN</name>
<organism evidence="1">
    <name type="scientific">Anguilla anguilla</name>
    <name type="common">European freshwater eel</name>
    <name type="synonym">Muraena anguilla</name>
    <dbReference type="NCBI Taxonomy" id="7936"/>
    <lineage>
        <taxon>Eukaryota</taxon>
        <taxon>Metazoa</taxon>
        <taxon>Chordata</taxon>
        <taxon>Craniata</taxon>
        <taxon>Vertebrata</taxon>
        <taxon>Euteleostomi</taxon>
        <taxon>Actinopterygii</taxon>
        <taxon>Neopterygii</taxon>
        <taxon>Teleostei</taxon>
        <taxon>Anguilliformes</taxon>
        <taxon>Anguillidae</taxon>
        <taxon>Anguilla</taxon>
    </lineage>
</organism>
<reference evidence="1" key="2">
    <citation type="journal article" date="2015" name="Fish Shellfish Immunol.">
        <title>Early steps in the European eel (Anguilla anguilla)-Vibrio vulnificus interaction in the gills: Role of the RtxA13 toxin.</title>
        <authorList>
            <person name="Callol A."/>
            <person name="Pajuelo D."/>
            <person name="Ebbesson L."/>
            <person name="Teles M."/>
            <person name="MacKenzie S."/>
            <person name="Amaro C."/>
        </authorList>
    </citation>
    <scope>NUCLEOTIDE SEQUENCE</scope>
</reference>
<protein>
    <submittedName>
        <fullName evidence="1">Uncharacterized protein</fullName>
    </submittedName>
</protein>
<reference evidence="1" key="1">
    <citation type="submission" date="2014-11" db="EMBL/GenBank/DDBJ databases">
        <authorList>
            <person name="Amaro Gonzalez C."/>
        </authorList>
    </citation>
    <scope>NUCLEOTIDE SEQUENCE</scope>
</reference>
<sequence length="69" mass="8036">MHGYLHVHRVLSQKKSWNSSVSCEYYFCCMLIIIHALQGQPVPGHFSVGKFEYIAHSSFSLLDQKRYMT</sequence>
<proteinExistence type="predicted"/>
<dbReference type="EMBL" id="GBXM01105890">
    <property type="protein sequence ID" value="JAH02687.1"/>
    <property type="molecule type" value="Transcribed_RNA"/>
</dbReference>
<accession>A0A0E9PEH7</accession>
<dbReference type="AlphaFoldDB" id="A0A0E9PEH7"/>